<dbReference type="KEGG" id="marz:MARA_34590"/>
<dbReference type="PANTHER" id="PTHR15020">
    <property type="entry name" value="FLAVIN REDUCTASE-RELATED"/>
    <property type="match status" value="1"/>
</dbReference>
<organism evidence="2 3">
    <name type="scientific">Mycolicibacterium arabiense</name>
    <dbReference type="NCBI Taxonomy" id="1286181"/>
    <lineage>
        <taxon>Bacteria</taxon>
        <taxon>Bacillati</taxon>
        <taxon>Actinomycetota</taxon>
        <taxon>Actinomycetes</taxon>
        <taxon>Mycobacteriales</taxon>
        <taxon>Mycobacteriaceae</taxon>
        <taxon>Mycolicibacterium</taxon>
    </lineage>
</organism>
<dbReference type="Proteomes" id="UP000467428">
    <property type="component" value="Chromosome"/>
</dbReference>
<accession>A0A7I7S0J8</accession>
<keyword evidence="3" id="KW-1185">Reference proteome</keyword>
<dbReference type="SUPFAM" id="SSF51735">
    <property type="entry name" value="NAD(P)-binding Rossmann-fold domains"/>
    <property type="match status" value="1"/>
</dbReference>
<dbReference type="Gene3D" id="3.40.50.720">
    <property type="entry name" value="NAD(P)-binding Rossmann-like Domain"/>
    <property type="match status" value="1"/>
</dbReference>
<protein>
    <submittedName>
        <fullName evidence="2">NAD-dependent dehydratase</fullName>
    </submittedName>
</protein>
<dbReference type="Pfam" id="PF13460">
    <property type="entry name" value="NAD_binding_10"/>
    <property type="match status" value="1"/>
</dbReference>
<name>A0A7I7S0J8_9MYCO</name>
<reference evidence="2 3" key="1">
    <citation type="journal article" date="2019" name="Emerg. Microbes Infect.">
        <title>Comprehensive subspecies identification of 175 nontuberculous mycobacteria species based on 7547 genomic profiles.</title>
        <authorList>
            <person name="Matsumoto Y."/>
            <person name="Kinjo T."/>
            <person name="Motooka D."/>
            <person name="Nabeya D."/>
            <person name="Jung N."/>
            <person name="Uechi K."/>
            <person name="Horii T."/>
            <person name="Iida T."/>
            <person name="Fujita J."/>
            <person name="Nakamura S."/>
        </authorList>
    </citation>
    <scope>NUCLEOTIDE SEQUENCE [LARGE SCALE GENOMIC DNA]</scope>
    <source>
        <strain evidence="2 3">JCM 18538</strain>
    </source>
</reference>
<feature type="domain" description="NAD(P)-binding" evidence="1">
    <location>
        <begin position="17"/>
        <end position="204"/>
    </location>
</feature>
<geneLocation type="plasmid" evidence="3">
    <name>pjcm18538 dna</name>
</geneLocation>
<evidence type="ECO:0000313" key="3">
    <source>
        <dbReference type="Proteomes" id="UP000467428"/>
    </source>
</evidence>
<proteinExistence type="predicted"/>
<evidence type="ECO:0000259" key="1">
    <source>
        <dbReference type="Pfam" id="PF13460"/>
    </source>
</evidence>
<evidence type="ECO:0000313" key="2">
    <source>
        <dbReference type="EMBL" id="BBY49991.1"/>
    </source>
</evidence>
<dbReference type="AlphaFoldDB" id="A0A7I7S0J8"/>
<gene>
    <name evidence="2" type="ORF">MARA_34590</name>
</gene>
<dbReference type="InterPro" id="IPR016040">
    <property type="entry name" value="NAD(P)-bd_dom"/>
</dbReference>
<dbReference type="EMBL" id="AP022593">
    <property type="protein sequence ID" value="BBY49991.1"/>
    <property type="molecule type" value="Genomic_DNA"/>
</dbReference>
<dbReference type="PANTHER" id="PTHR15020:SF50">
    <property type="entry name" value="UPF0659 PROTEIN YMR090W"/>
    <property type="match status" value="1"/>
</dbReference>
<dbReference type="InterPro" id="IPR036291">
    <property type="entry name" value="NAD(P)-bd_dom_sf"/>
</dbReference>
<sequence length="230" mass="23283">MTGPTVGRVNKHVVIAGGHGKIALHLERLLSDRGDSVAGLIRNPEQASDLEANGARALVVDLENAGVDEVAEHLRGADAVVFAAGAGPGSGVERKDTVDRAAAVLLADAAIAAGVRRYVMVSAMGADEAPEGDGDDAVFSAYLRAKAAADRDVLGRRELATTIVRPGMLTDEPATGQVTVAEKTGRGSVSRSDVAAVLAAVVDDDGTAGVTFEVIGGETPIAIAVASLVN</sequence>